<evidence type="ECO:0000256" key="2">
    <source>
        <dbReference type="PROSITE-ProRule" id="PRU00708"/>
    </source>
</evidence>
<feature type="compositionally biased region" description="Acidic residues" evidence="3">
    <location>
        <begin position="172"/>
        <end position="184"/>
    </location>
</feature>
<keyword evidence="1" id="KW-0677">Repeat</keyword>
<protein>
    <recommendedName>
        <fullName evidence="6">Pentacotripeptide-repeat region of PRORP domain-containing protein</fullName>
    </recommendedName>
</protein>
<dbReference type="Gene3D" id="1.25.40.10">
    <property type="entry name" value="Tetratricopeptide repeat domain"/>
    <property type="match status" value="2"/>
</dbReference>
<dbReference type="Pfam" id="PF13812">
    <property type="entry name" value="PPR_3"/>
    <property type="match status" value="1"/>
</dbReference>
<dbReference type="PANTHER" id="PTHR47930:SF2">
    <property type="entry name" value="PENTATRICOPEPTIDE REPEAT PROTEIN (AFU_ORTHOLOGUE AFUA_8G04250)"/>
    <property type="match status" value="1"/>
</dbReference>
<proteinExistence type="predicted"/>
<feature type="compositionally biased region" description="Basic and acidic residues" evidence="3">
    <location>
        <begin position="185"/>
        <end position="194"/>
    </location>
</feature>
<dbReference type="Pfam" id="PF01535">
    <property type="entry name" value="PPR"/>
    <property type="match status" value="2"/>
</dbReference>
<dbReference type="PANTHER" id="PTHR47930">
    <property type="entry name" value="YALI0C12947P"/>
    <property type="match status" value="1"/>
</dbReference>
<feature type="repeat" description="PPR" evidence="2">
    <location>
        <begin position="499"/>
        <end position="533"/>
    </location>
</feature>
<evidence type="ECO:0000256" key="1">
    <source>
        <dbReference type="ARBA" id="ARBA00022737"/>
    </source>
</evidence>
<evidence type="ECO:0000256" key="3">
    <source>
        <dbReference type="SAM" id="MobiDB-lite"/>
    </source>
</evidence>
<dbReference type="AlphaFoldDB" id="A0A176W8M5"/>
<evidence type="ECO:0000313" key="5">
    <source>
        <dbReference type="Proteomes" id="UP000077202"/>
    </source>
</evidence>
<dbReference type="PROSITE" id="PS51375">
    <property type="entry name" value="PPR"/>
    <property type="match status" value="4"/>
</dbReference>
<reference evidence="4" key="1">
    <citation type="submission" date="2016-03" db="EMBL/GenBank/DDBJ databases">
        <title>Mechanisms controlling the formation of the plant cell surface in tip-growing cells are functionally conserved among land plants.</title>
        <authorList>
            <person name="Honkanen S."/>
            <person name="Jones V.A."/>
            <person name="Morieri G."/>
            <person name="Champion C."/>
            <person name="Hetherington A.J."/>
            <person name="Kelly S."/>
            <person name="Saint-Marcoux D."/>
            <person name="Proust H."/>
            <person name="Prescott H."/>
            <person name="Dolan L."/>
        </authorList>
    </citation>
    <scope>NUCLEOTIDE SEQUENCE [LARGE SCALE GENOMIC DNA]</scope>
    <source>
        <tissue evidence="4">Whole gametophyte</tissue>
    </source>
</reference>
<feature type="repeat" description="PPR" evidence="2">
    <location>
        <begin position="464"/>
        <end position="498"/>
    </location>
</feature>
<accession>A0A176W8M5</accession>
<dbReference type="Proteomes" id="UP000077202">
    <property type="component" value="Unassembled WGS sequence"/>
</dbReference>
<organism evidence="4 5">
    <name type="scientific">Marchantia polymorpha subsp. ruderalis</name>
    <dbReference type="NCBI Taxonomy" id="1480154"/>
    <lineage>
        <taxon>Eukaryota</taxon>
        <taxon>Viridiplantae</taxon>
        <taxon>Streptophyta</taxon>
        <taxon>Embryophyta</taxon>
        <taxon>Marchantiophyta</taxon>
        <taxon>Marchantiopsida</taxon>
        <taxon>Marchantiidae</taxon>
        <taxon>Marchantiales</taxon>
        <taxon>Marchantiaceae</taxon>
        <taxon>Marchantia</taxon>
    </lineage>
</organism>
<comment type="caution">
    <text evidence="4">The sequence shown here is derived from an EMBL/GenBank/DDBJ whole genome shotgun (WGS) entry which is preliminary data.</text>
</comment>
<dbReference type="InterPro" id="IPR002885">
    <property type="entry name" value="PPR_rpt"/>
</dbReference>
<feature type="repeat" description="PPR" evidence="2">
    <location>
        <begin position="429"/>
        <end position="463"/>
    </location>
</feature>
<gene>
    <name evidence="4" type="ORF">AXG93_1028s1100</name>
</gene>
<sequence length="581" mass="65647">MKLDANDLERRNRCGTRVAKEVVSQSGQSCARLSPVRAVGTRDRPWKEGRKGFNPRRSPCKEIAASETLSDARESVKILARAEEGAMDALGRNLGLCLSTSVSSSTKRIRSVSEFSGEASVDFKKFVLGLRERDVVCYGSGRPDRRGRRDLPYIRKISRDRQKERERREAGIAEEEDDAFEESDELRSGGEKIGKLPIESNGPPLLILHPYISDEKPVDERFLRPLPLPSPHKLRPLRLPKPSLRRKVRIAVSTRDRVQSFDFLKDLASEIRSQPDDEPLSELMDKWAWKLQKGALSRTVKDLGRMQLTEKVLPIFLWLQRQPHLWPDEITLCAAIHVMVEAGEIGVAMQLHRGVGQDSIRAAQTLASALAKCGRLEEAMEVAKNLLDSGRKVDASVYRTITEWACRTGSRNLVTRLWQNVNLSNLNFKLQDYTSLMASCSKLGLYEIIDRLYQDFLDSGLEPNIVMYTTLLSVLSREGRYREAVALIWEMEEVGCEPDLMAYEVMLDVCAKLEDLNRAMKVYKDLKNAGYIPTPDFYNTLIQLFVKKGSLSRAKDMTREMSSRGYTPSAETLSYLSAAAA</sequence>
<feature type="region of interest" description="Disordered" evidence="3">
    <location>
        <begin position="159"/>
        <end position="197"/>
    </location>
</feature>
<evidence type="ECO:0008006" key="6">
    <source>
        <dbReference type="Google" id="ProtNLM"/>
    </source>
</evidence>
<feature type="repeat" description="PPR" evidence="2">
    <location>
        <begin position="534"/>
        <end position="568"/>
    </location>
</feature>
<evidence type="ECO:0000313" key="4">
    <source>
        <dbReference type="EMBL" id="OAE29468.1"/>
    </source>
</evidence>
<dbReference type="InterPro" id="IPR011990">
    <property type="entry name" value="TPR-like_helical_dom_sf"/>
</dbReference>
<feature type="compositionally biased region" description="Basic and acidic residues" evidence="3">
    <location>
        <begin position="159"/>
        <end position="171"/>
    </location>
</feature>
<keyword evidence="5" id="KW-1185">Reference proteome</keyword>
<name>A0A176W8M5_MARPO</name>
<dbReference type="NCBIfam" id="TIGR00756">
    <property type="entry name" value="PPR"/>
    <property type="match status" value="4"/>
</dbReference>
<dbReference type="EMBL" id="LVLJ01001457">
    <property type="protein sequence ID" value="OAE29468.1"/>
    <property type="molecule type" value="Genomic_DNA"/>
</dbReference>